<dbReference type="InterPro" id="IPR050197">
    <property type="entry name" value="Aldolase_class_II_sugar_metab"/>
</dbReference>
<evidence type="ECO:0000256" key="2">
    <source>
        <dbReference type="ARBA" id="ARBA00023239"/>
    </source>
</evidence>
<evidence type="ECO:0000256" key="1">
    <source>
        <dbReference type="ARBA" id="ARBA00022723"/>
    </source>
</evidence>
<evidence type="ECO:0000313" key="4">
    <source>
        <dbReference type="EMBL" id="PTQ55585.1"/>
    </source>
</evidence>
<dbReference type="SMART" id="SM01007">
    <property type="entry name" value="Aldolase_II"/>
    <property type="match status" value="1"/>
</dbReference>
<dbReference type="Gene3D" id="3.40.225.10">
    <property type="entry name" value="Class II aldolase/adducin N-terminal domain"/>
    <property type="match status" value="1"/>
</dbReference>
<dbReference type="GO" id="GO:0019323">
    <property type="term" value="P:pentose catabolic process"/>
    <property type="evidence" value="ECO:0007669"/>
    <property type="project" value="TreeGrafter"/>
</dbReference>
<sequence>MHQQERLVENKEMSLREEMCRIGKLLFDRMFVAGTEGNVSVRLSDDEILVTPTQVSKGMMRPEMMVKVDLSGNVLSGELKPSSELPMHLKIYNDRPDVKAVVHAHPPYATAHAVSGVPFDRAFLPEAVVYLGDIPIAPYGLPSSQEIPEAIQPYLADHTALLLENHGALTWGEDLLTAYFHMENLEQLAKIHLYSRMLGGVRYLSQKRVDELIRLKDGLGSTNKPPKGVHCPDGKDLC</sequence>
<keyword evidence="1" id="KW-0479">Metal-binding</keyword>
<dbReference type="InterPro" id="IPR001303">
    <property type="entry name" value="Aldolase_II/adducin_N"/>
</dbReference>
<protein>
    <submittedName>
        <fullName evidence="4">Ribulose-5-phosphate 4-epimerase</fullName>
    </submittedName>
</protein>
<evidence type="ECO:0000259" key="3">
    <source>
        <dbReference type="SMART" id="SM01007"/>
    </source>
</evidence>
<dbReference type="EMBL" id="PEBX01000095">
    <property type="protein sequence ID" value="PTQ55585.1"/>
    <property type="molecule type" value="Genomic_DNA"/>
</dbReference>
<dbReference type="Pfam" id="PF00596">
    <property type="entry name" value="Aldolase_II"/>
    <property type="match status" value="1"/>
</dbReference>
<dbReference type="PANTHER" id="PTHR22789">
    <property type="entry name" value="FUCULOSE PHOSPHATE ALDOLASE"/>
    <property type="match status" value="1"/>
</dbReference>
<dbReference type="GO" id="GO:0046872">
    <property type="term" value="F:metal ion binding"/>
    <property type="evidence" value="ECO:0007669"/>
    <property type="project" value="UniProtKB-KW"/>
</dbReference>
<comment type="caution">
    <text evidence="4">The sequence shown here is derived from an EMBL/GenBank/DDBJ whole genome shotgun (WGS) entry which is preliminary data.</text>
</comment>
<dbReference type="Proteomes" id="UP000244338">
    <property type="component" value="Unassembled WGS sequence"/>
</dbReference>
<gene>
    <name evidence="4" type="ORF">BSOLF_1817</name>
</gene>
<dbReference type="SUPFAM" id="SSF53639">
    <property type="entry name" value="AraD/HMP-PK domain-like"/>
    <property type="match status" value="1"/>
</dbReference>
<proteinExistence type="predicted"/>
<dbReference type="GO" id="GO:0005829">
    <property type="term" value="C:cytosol"/>
    <property type="evidence" value="ECO:0007669"/>
    <property type="project" value="TreeGrafter"/>
</dbReference>
<name>A0A2R6XYU4_9BACL</name>
<dbReference type="AlphaFoldDB" id="A0A2R6XYU4"/>
<reference evidence="5" key="1">
    <citation type="journal article" date="2018" name="Sci. Rep.">
        <title>Lignite coal burning seam in the remote Altai Mountains harbors a hydrogen-driven thermophilic microbial community.</title>
        <authorList>
            <person name="Kadnikov V.V."/>
            <person name="Mardanov A.V."/>
            <person name="Ivasenko D.A."/>
            <person name="Antsiferov D.V."/>
            <person name="Beletsky A.V."/>
            <person name="Karnachuk O.V."/>
            <person name="Ravin N.V."/>
        </authorList>
    </citation>
    <scope>NUCLEOTIDE SEQUENCE [LARGE SCALE GENOMIC DNA]</scope>
</reference>
<feature type="domain" description="Class II aldolase/adducin N-terminal" evidence="3">
    <location>
        <begin position="17"/>
        <end position="193"/>
    </location>
</feature>
<dbReference type="InterPro" id="IPR036409">
    <property type="entry name" value="Aldolase_II/adducin_N_sf"/>
</dbReference>
<accession>A0A2R6XYU4</accession>
<evidence type="ECO:0000313" key="5">
    <source>
        <dbReference type="Proteomes" id="UP000244338"/>
    </source>
</evidence>
<dbReference type="GO" id="GO:0016832">
    <property type="term" value="F:aldehyde-lyase activity"/>
    <property type="evidence" value="ECO:0007669"/>
    <property type="project" value="TreeGrafter"/>
</dbReference>
<dbReference type="PANTHER" id="PTHR22789:SF0">
    <property type="entry name" value="3-OXO-TETRONATE 4-PHOSPHATE DECARBOXYLASE-RELATED"/>
    <property type="match status" value="1"/>
</dbReference>
<keyword evidence="2" id="KW-0456">Lyase</keyword>
<organism evidence="4 5">
    <name type="scientific">Candidatus Carbonibacillus altaicus</name>
    <dbReference type="NCBI Taxonomy" id="2163959"/>
    <lineage>
        <taxon>Bacteria</taxon>
        <taxon>Bacillati</taxon>
        <taxon>Bacillota</taxon>
        <taxon>Bacilli</taxon>
        <taxon>Bacillales</taxon>
        <taxon>Candidatus Carbonibacillus</taxon>
    </lineage>
</organism>